<dbReference type="PANTHER" id="PTHR43316:SF3">
    <property type="entry name" value="HALOACID DEHALOGENASE, TYPE II (AFU_ORTHOLOGUE AFUA_2G07750)-RELATED"/>
    <property type="match status" value="1"/>
</dbReference>
<organism evidence="4 5">
    <name type="scientific">Roseiterribacter gracilis</name>
    <dbReference type="NCBI Taxonomy" id="2812848"/>
    <lineage>
        <taxon>Bacteria</taxon>
        <taxon>Pseudomonadati</taxon>
        <taxon>Pseudomonadota</taxon>
        <taxon>Alphaproteobacteria</taxon>
        <taxon>Rhodospirillales</taxon>
        <taxon>Roseiterribacteraceae</taxon>
        <taxon>Roseiterribacter</taxon>
    </lineage>
</organism>
<comment type="function">
    <text evidence="3">Catalyzes the hydrolytic dehalogenation of small (S)-2-haloalkanoic acids to yield the corresponding (R)-2-hydroxyalkanoic acids.</text>
</comment>
<dbReference type="InterPro" id="IPR006328">
    <property type="entry name" value="2-HAD"/>
</dbReference>
<evidence type="ECO:0000256" key="1">
    <source>
        <dbReference type="ARBA" id="ARBA00008106"/>
    </source>
</evidence>
<dbReference type="GO" id="GO:0018784">
    <property type="term" value="F:(S)-2-haloacid dehalogenase activity"/>
    <property type="evidence" value="ECO:0007669"/>
    <property type="project" value="UniProtKB-UniRule"/>
</dbReference>
<dbReference type="AlphaFoldDB" id="A0A8S8XDE5"/>
<dbReference type="Proteomes" id="UP000681075">
    <property type="component" value="Unassembled WGS sequence"/>
</dbReference>
<dbReference type="CDD" id="cd02588">
    <property type="entry name" value="HAD_L2-DEX"/>
    <property type="match status" value="1"/>
</dbReference>
<keyword evidence="2 3" id="KW-0378">Hydrolase</keyword>
<dbReference type="InterPro" id="IPR036412">
    <property type="entry name" value="HAD-like_sf"/>
</dbReference>
<dbReference type="Gene3D" id="1.10.150.240">
    <property type="entry name" value="Putative phosphatase, domain 2"/>
    <property type="match status" value="1"/>
</dbReference>
<comment type="caution">
    <text evidence="4">The sequence shown here is derived from an EMBL/GenBank/DDBJ whole genome shotgun (WGS) entry which is preliminary data.</text>
</comment>
<dbReference type="Gene3D" id="3.40.50.1000">
    <property type="entry name" value="HAD superfamily/HAD-like"/>
    <property type="match status" value="1"/>
</dbReference>
<sequence length="233" mass="25659">MSVAHAAPRPLRAVLFDAFPIFDPRPIAAEAERLFPGRGAELMLVWRTRQFEYAWLRQLSGSYADFAVTTNDSLIYALRALGLTLDSAKRDALVDLYAHLRPWPDVRASLTALRAAGLRLAILSNLSPAMLQNGVGESNLSAFFEHVLSTDRIQRYKPDPAAYALGTDALGLPRDEILFAAFAGWDAAGAKRFGYPTYWINRTNAPLEELGVQPDRTGSDLAGLVAFATRHRS</sequence>
<dbReference type="PRINTS" id="PR00413">
    <property type="entry name" value="HADHALOGNASE"/>
</dbReference>
<dbReference type="NCBIfam" id="TIGR01493">
    <property type="entry name" value="HAD-SF-IA-v2"/>
    <property type="match status" value="1"/>
</dbReference>
<accession>A0A8S8XDE5</accession>
<comment type="similarity">
    <text evidence="1 3">Belongs to the HAD-like hydrolase superfamily. S-2-haloalkanoic acid dehalogenase family.</text>
</comment>
<dbReference type="SUPFAM" id="SSF56784">
    <property type="entry name" value="HAD-like"/>
    <property type="match status" value="1"/>
</dbReference>
<dbReference type="EMBL" id="BOPV01000001">
    <property type="protein sequence ID" value="GIL39769.1"/>
    <property type="molecule type" value="Genomic_DNA"/>
</dbReference>
<dbReference type="NCBIfam" id="TIGR01428">
    <property type="entry name" value="HAD_type_II"/>
    <property type="match status" value="1"/>
</dbReference>
<dbReference type="PANTHER" id="PTHR43316">
    <property type="entry name" value="HYDROLASE, HALOACID DELAHOGENASE-RELATED"/>
    <property type="match status" value="1"/>
</dbReference>
<protein>
    <recommendedName>
        <fullName evidence="3">(S)-2-haloacid dehalogenase</fullName>
        <ecNumber evidence="3">3.8.1.2</ecNumber>
    </recommendedName>
    <alternativeName>
        <fullName evidence="3">2-haloalkanoic acid dehalogenase</fullName>
    </alternativeName>
    <alternativeName>
        <fullName evidence="3">Halocarboxylic acid halidohydrolase</fullName>
    </alternativeName>
    <alternativeName>
        <fullName evidence="3">L-2-haloacid dehalogenase</fullName>
    </alternativeName>
</protein>
<evidence type="ECO:0000256" key="2">
    <source>
        <dbReference type="ARBA" id="ARBA00022801"/>
    </source>
</evidence>
<evidence type="ECO:0000313" key="4">
    <source>
        <dbReference type="EMBL" id="GIL39769.1"/>
    </source>
</evidence>
<evidence type="ECO:0000256" key="3">
    <source>
        <dbReference type="RuleBase" id="RU368077"/>
    </source>
</evidence>
<dbReference type="InterPro" id="IPR023214">
    <property type="entry name" value="HAD_sf"/>
</dbReference>
<proteinExistence type="inferred from homology"/>
<name>A0A8S8XDE5_9PROT</name>
<dbReference type="InterPro" id="IPR051540">
    <property type="entry name" value="S-2-haloacid_dehalogenase"/>
</dbReference>
<dbReference type="EC" id="3.8.1.2" evidence="3"/>
<dbReference type="InterPro" id="IPR023198">
    <property type="entry name" value="PGP-like_dom2"/>
</dbReference>
<dbReference type="Pfam" id="PF00702">
    <property type="entry name" value="Hydrolase"/>
    <property type="match status" value="1"/>
</dbReference>
<reference evidence="4" key="1">
    <citation type="submission" date="2021-02" db="EMBL/GenBank/DDBJ databases">
        <title>Genome sequence of Rhodospirillales sp. strain TMPK1 isolated from soil.</title>
        <authorList>
            <person name="Nakai R."/>
            <person name="Kusada H."/>
            <person name="Tamaki H."/>
        </authorList>
    </citation>
    <scope>NUCLEOTIDE SEQUENCE</scope>
    <source>
        <strain evidence="4">TMPK1</strain>
    </source>
</reference>
<gene>
    <name evidence="4" type="primary">dheII</name>
    <name evidence="4" type="ORF">TMPK1_20060</name>
</gene>
<evidence type="ECO:0000313" key="5">
    <source>
        <dbReference type="Proteomes" id="UP000681075"/>
    </source>
</evidence>
<comment type="catalytic activity">
    <reaction evidence="3">
        <text>an (S)-2-haloacid + H2O = a (2R)-2-hydroxycarboxylate + a halide anion + H(+)</text>
        <dbReference type="Rhea" id="RHEA:11192"/>
        <dbReference type="ChEBI" id="CHEBI:15377"/>
        <dbReference type="ChEBI" id="CHEBI:15378"/>
        <dbReference type="ChEBI" id="CHEBI:16042"/>
        <dbReference type="ChEBI" id="CHEBI:58314"/>
        <dbReference type="ChEBI" id="CHEBI:137405"/>
        <dbReference type="EC" id="3.8.1.2"/>
    </reaction>
</comment>
<keyword evidence="5" id="KW-1185">Reference proteome</keyword>
<dbReference type="InterPro" id="IPR006439">
    <property type="entry name" value="HAD-SF_hydro_IA"/>
</dbReference>